<dbReference type="NCBIfam" id="NF003805">
    <property type="entry name" value="PRK05395.1-2"/>
    <property type="match status" value="1"/>
</dbReference>
<evidence type="ECO:0000256" key="7">
    <source>
        <dbReference type="ARBA" id="ARBA00023239"/>
    </source>
</evidence>
<keyword evidence="7 8" id="KW-0456">Lyase</keyword>
<comment type="caution">
    <text evidence="12">The sequence shown here is derived from an EMBL/GenBank/DDBJ whole genome shotgun (WGS) entry which is preliminary data.</text>
</comment>
<evidence type="ECO:0000313" key="13">
    <source>
        <dbReference type="Proteomes" id="UP000291380"/>
    </source>
</evidence>
<keyword evidence="8" id="KW-0028">Amino-acid biosynthesis</keyword>
<evidence type="ECO:0000256" key="8">
    <source>
        <dbReference type="HAMAP-Rule" id="MF_00169"/>
    </source>
</evidence>
<keyword evidence="8" id="KW-0057">Aromatic amino acid biosynthesis</keyword>
<dbReference type="InterPro" id="IPR036441">
    <property type="entry name" value="DHquinase_II_sf"/>
</dbReference>
<dbReference type="GO" id="GO:0008652">
    <property type="term" value="P:amino acid biosynthetic process"/>
    <property type="evidence" value="ECO:0007669"/>
    <property type="project" value="UniProtKB-KW"/>
</dbReference>
<sequence length="151" mass="16480">MSSTILVIHGPNLNLLGKREPEVYGYLTLEDINKKLIAQAQNSSLSLDTFQSNWEGAIVDRIHQAQQDGVQFMIINPAALTHTSVAVRDALLGVAIPFIEVHLSNVHAREAFRHHSYLSDKAVGVICGLGAQGYTAALDYAIEKIQLSTQS</sequence>
<dbReference type="PANTHER" id="PTHR21272:SF3">
    <property type="entry name" value="CATABOLIC 3-DEHYDROQUINASE"/>
    <property type="match status" value="1"/>
</dbReference>
<evidence type="ECO:0000256" key="10">
    <source>
        <dbReference type="PIRSR" id="PIRSR001399-2"/>
    </source>
</evidence>
<dbReference type="PIRSF" id="PIRSF001399">
    <property type="entry name" value="DHquinase_II"/>
    <property type="match status" value="1"/>
</dbReference>
<dbReference type="EC" id="4.2.1.10" evidence="6 8"/>
<feature type="active site" description="Proton donor" evidence="8 9">
    <location>
        <position position="102"/>
    </location>
</feature>
<comment type="function">
    <text evidence="2 8">Catalyzes a trans-dehydration via an enolate intermediate.</text>
</comment>
<dbReference type="NCBIfam" id="NF003807">
    <property type="entry name" value="PRK05395.1-4"/>
    <property type="match status" value="1"/>
</dbReference>
<gene>
    <name evidence="8 12" type="primary">aroQ</name>
    <name evidence="12" type="ORF">E0H85_09885</name>
</gene>
<feature type="active site" description="Proton acceptor" evidence="8 9">
    <location>
        <position position="24"/>
    </location>
</feature>
<dbReference type="HAMAP" id="MF_00169">
    <property type="entry name" value="AroQ"/>
    <property type="match status" value="1"/>
</dbReference>
<reference evidence="12 13" key="1">
    <citation type="submission" date="2019-02" db="EMBL/GenBank/DDBJ databases">
        <title>High diversity of culturable Acinetobacter species in natural soil and water ecosystems.</title>
        <authorList>
            <person name="Radolfova-Krizova L."/>
            <person name="Nemec A."/>
        </authorList>
    </citation>
    <scope>NUCLEOTIDE SEQUENCE [LARGE SCALE GENOMIC DNA]</scope>
    <source>
        <strain evidence="12 13">ANC 4281</strain>
    </source>
</reference>
<evidence type="ECO:0000256" key="9">
    <source>
        <dbReference type="PIRSR" id="PIRSR001399-1"/>
    </source>
</evidence>
<dbReference type="PROSITE" id="PS01029">
    <property type="entry name" value="DEHYDROQUINASE_II"/>
    <property type="match status" value="1"/>
</dbReference>
<comment type="similarity">
    <text evidence="4 8">Belongs to the type-II 3-dehydroquinase family.</text>
</comment>
<dbReference type="InterPro" id="IPR018509">
    <property type="entry name" value="DHquinase_II_CS"/>
</dbReference>
<dbReference type="CDD" id="cd00466">
    <property type="entry name" value="DHQase_II"/>
    <property type="match status" value="1"/>
</dbReference>
<dbReference type="GO" id="GO:0009423">
    <property type="term" value="P:chorismate biosynthetic process"/>
    <property type="evidence" value="ECO:0007669"/>
    <property type="project" value="UniProtKB-UniRule"/>
</dbReference>
<dbReference type="GO" id="GO:0009073">
    <property type="term" value="P:aromatic amino acid family biosynthetic process"/>
    <property type="evidence" value="ECO:0007669"/>
    <property type="project" value="UniProtKB-KW"/>
</dbReference>
<comment type="catalytic activity">
    <reaction evidence="1 8">
        <text>3-dehydroquinate = 3-dehydroshikimate + H2O</text>
        <dbReference type="Rhea" id="RHEA:21096"/>
        <dbReference type="ChEBI" id="CHEBI:15377"/>
        <dbReference type="ChEBI" id="CHEBI:16630"/>
        <dbReference type="ChEBI" id="CHEBI:32364"/>
        <dbReference type="EC" id="4.2.1.10"/>
    </reaction>
</comment>
<protein>
    <recommendedName>
        <fullName evidence="6 8">3-dehydroquinate dehydratase</fullName>
        <shortName evidence="8">3-dehydroquinase</shortName>
        <ecNumber evidence="6 8">4.2.1.10</ecNumber>
    </recommendedName>
    <alternativeName>
        <fullName evidence="8">Type II DHQase</fullName>
    </alternativeName>
</protein>
<evidence type="ECO:0000313" key="12">
    <source>
        <dbReference type="EMBL" id="TCB58569.1"/>
    </source>
</evidence>
<proteinExistence type="inferred from homology"/>
<evidence type="ECO:0000256" key="1">
    <source>
        <dbReference type="ARBA" id="ARBA00001864"/>
    </source>
</evidence>
<feature type="binding site" evidence="8 10">
    <location>
        <position position="89"/>
    </location>
    <ligand>
        <name>substrate</name>
    </ligand>
</feature>
<evidence type="ECO:0000256" key="4">
    <source>
        <dbReference type="ARBA" id="ARBA00011037"/>
    </source>
</evidence>
<feature type="binding site" evidence="8 10">
    <location>
        <begin position="103"/>
        <end position="104"/>
    </location>
    <ligand>
        <name>substrate</name>
    </ligand>
</feature>
<dbReference type="NCBIfam" id="TIGR01088">
    <property type="entry name" value="aroQ"/>
    <property type="match status" value="1"/>
</dbReference>
<dbReference type="GO" id="GO:0019631">
    <property type="term" value="P:quinate catabolic process"/>
    <property type="evidence" value="ECO:0007669"/>
    <property type="project" value="TreeGrafter"/>
</dbReference>
<dbReference type="UniPathway" id="UPA00053">
    <property type="reaction ID" value="UER00086"/>
</dbReference>
<dbReference type="Gene3D" id="3.40.50.9100">
    <property type="entry name" value="Dehydroquinase, class II"/>
    <property type="match status" value="1"/>
</dbReference>
<name>A0A4R0EN52_9GAMM</name>
<dbReference type="EMBL" id="SJOA01000011">
    <property type="protein sequence ID" value="TCB58569.1"/>
    <property type="molecule type" value="Genomic_DNA"/>
</dbReference>
<evidence type="ECO:0000256" key="3">
    <source>
        <dbReference type="ARBA" id="ARBA00004902"/>
    </source>
</evidence>
<dbReference type="Proteomes" id="UP000291380">
    <property type="component" value="Unassembled WGS sequence"/>
</dbReference>
<organism evidence="12 13">
    <name type="scientific">Acinetobacter terrae</name>
    <dbReference type="NCBI Taxonomy" id="2731247"/>
    <lineage>
        <taxon>Bacteria</taxon>
        <taxon>Pseudomonadati</taxon>
        <taxon>Pseudomonadota</taxon>
        <taxon>Gammaproteobacteria</taxon>
        <taxon>Moraxellales</taxon>
        <taxon>Moraxellaceae</taxon>
        <taxon>Acinetobacter</taxon>
        <taxon>Acinetobacter Taxon 24</taxon>
    </lineage>
</organism>
<feature type="site" description="Transition state stabilizer" evidence="8 11">
    <location>
        <position position="19"/>
    </location>
</feature>
<feature type="binding site" evidence="8 10">
    <location>
        <position position="82"/>
    </location>
    <ligand>
        <name>substrate</name>
    </ligand>
</feature>
<dbReference type="PANTHER" id="PTHR21272">
    <property type="entry name" value="CATABOLIC 3-DEHYDROQUINASE"/>
    <property type="match status" value="1"/>
</dbReference>
<evidence type="ECO:0000256" key="2">
    <source>
        <dbReference type="ARBA" id="ARBA00003924"/>
    </source>
</evidence>
<dbReference type="SUPFAM" id="SSF52304">
    <property type="entry name" value="Type II 3-dehydroquinate dehydratase"/>
    <property type="match status" value="1"/>
</dbReference>
<dbReference type="OrthoDB" id="9790793at2"/>
<evidence type="ECO:0000256" key="5">
    <source>
        <dbReference type="ARBA" id="ARBA00011193"/>
    </source>
</evidence>
<evidence type="ECO:0000256" key="11">
    <source>
        <dbReference type="PIRSR" id="PIRSR001399-3"/>
    </source>
</evidence>
<dbReference type="RefSeq" id="WP_131271405.1">
    <property type="nucleotide sequence ID" value="NZ_SJOA01000011.1"/>
</dbReference>
<dbReference type="AlphaFoldDB" id="A0A4R0EN52"/>
<comment type="subunit">
    <text evidence="5 8">Homododecamer.</text>
</comment>
<feature type="binding site" evidence="8 10">
    <location>
        <position position="76"/>
    </location>
    <ligand>
        <name>substrate</name>
    </ligand>
</feature>
<comment type="pathway">
    <text evidence="3 8">Metabolic intermediate biosynthesis; chorismate biosynthesis; chorismate from D-erythrose 4-phosphate and phosphoenolpyruvate: step 3/7.</text>
</comment>
<dbReference type="NCBIfam" id="NF003806">
    <property type="entry name" value="PRK05395.1-3"/>
    <property type="match status" value="1"/>
</dbReference>
<feature type="binding site" evidence="8 10">
    <location>
        <position position="113"/>
    </location>
    <ligand>
        <name>substrate</name>
    </ligand>
</feature>
<dbReference type="NCBIfam" id="NF003804">
    <property type="entry name" value="PRK05395.1-1"/>
    <property type="match status" value="1"/>
</dbReference>
<evidence type="ECO:0000256" key="6">
    <source>
        <dbReference type="ARBA" id="ARBA00012060"/>
    </source>
</evidence>
<dbReference type="GO" id="GO:0003855">
    <property type="term" value="F:3-dehydroquinate dehydratase activity"/>
    <property type="evidence" value="ECO:0007669"/>
    <property type="project" value="UniProtKB-UniRule"/>
</dbReference>
<dbReference type="InterPro" id="IPR001874">
    <property type="entry name" value="DHquinase_II"/>
</dbReference>
<dbReference type="Pfam" id="PF01220">
    <property type="entry name" value="DHquinase_II"/>
    <property type="match status" value="1"/>
</dbReference>
<accession>A0A4R0EN52</accession>